<dbReference type="Proteomes" id="UP000298493">
    <property type="component" value="Unassembled WGS sequence"/>
</dbReference>
<dbReference type="Pfam" id="PF18833">
    <property type="entry name" value="TPR_22"/>
    <property type="match status" value="1"/>
</dbReference>
<dbReference type="Pfam" id="PF13181">
    <property type="entry name" value="TPR_8"/>
    <property type="match status" value="1"/>
</dbReference>
<protein>
    <submittedName>
        <fullName evidence="4">Tetratricopeptide TPR-1</fullName>
    </submittedName>
</protein>
<feature type="repeat" description="TPR" evidence="3">
    <location>
        <begin position="642"/>
        <end position="675"/>
    </location>
</feature>
<keyword evidence="5" id="KW-1185">Reference proteome</keyword>
<evidence type="ECO:0000313" key="5">
    <source>
        <dbReference type="Proteomes" id="UP000298493"/>
    </source>
</evidence>
<dbReference type="Gene3D" id="1.25.40.10">
    <property type="entry name" value="Tetratricopeptide repeat domain"/>
    <property type="match status" value="5"/>
</dbReference>
<comment type="caution">
    <text evidence="4">The sequence shown here is derived from an EMBL/GenBank/DDBJ whole genome shotgun (WGS) entry which is preliminary data.</text>
</comment>
<evidence type="ECO:0000313" key="4">
    <source>
        <dbReference type="EMBL" id="TID14420.1"/>
    </source>
</evidence>
<evidence type="ECO:0000256" key="3">
    <source>
        <dbReference type="PROSITE-ProRule" id="PRU00339"/>
    </source>
</evidence>
<proteinExistence type="predicted"/>
<evidence type="ECO:0000256" key="1">
    <source>
        <dbReference type="ARBA" id="ARBA00022737"/>
    </source>
</evidence>
<dbReference type="InterPro" id="IPR039226">
    <property type="entry name" value="Ski3/TTC37"/>
</dbReference>
<dbReference type="PANTHER" id="PTHR15704">
    <property type="entry name" value="SUPERKILLER 3 PROTEIN-RELATED"/>
    <property type="match status" value="1"/>
</dbReference>
<keyword evidence="2 3" id="KW-0802">TPR repeat</keyword>
<evidence type="ECO:0000256" key="2">
    <source>
        <dbReference type="ARBA" id="ARBA00022803"/>
    </source>
</evidence>
<dbReference type="PROSITE" id="PS50005">
    <property type="entry name" value="TPR"/>
    <property type="match status" value="3"/>
</dbReference>
<sequence>MTTKAALKAAKAALDAGQYAHVVTKSQEVIASDPHNYFARLFLGRAYDKLQQAEASEKAYKEATTIKPTDDQGWKGLLALYEAQGAKAVDKFLAASEALAQIYVDADKKEPCQTVVDKSLKYAKEKGTKSNYKRALNFQLPTSPIYSFLEGRVPHPSHTYLRLVETTEVEEKERINKEIGERRTRLGARKEQVTNEVKREVYGQSDLEELYQGLIDWTDEDETRRTYEEKLLQRAYDTLLVLLSGQKDAKREQIAKLAYGMVVIKHPYTLAWDIFLEWNDLEDIGKFDVGILREYIAFFPERGLSKVLKGYLGSELSPFPPAPPTEIPDDAASDDDIGGGVSLVPVAAEDRLVLMGDGLTEAKQSQLAHRLMAEYYAHLEEDETVVETVRAGIRALNGEIRKTGLKLQNNLDAFNTMLATALIRYQSPRHHSEAKGIFDEMLKRKPTSTPALIGVGLVLEEDEEYEAAIDYLSKALKRDSRNARVGAEAAWCRALNGELEHGLADLEKYLEMISPEARSLRAETLYRIGKCQWDIDPSRANRKDRTGPYSKFLLSIKSDINYAPPYTMLGVYYSDYVRDKKRARQCFQKAFELSPSEVEAAERLARSFADQGDWDIVEAISKRVIDSGKTRPPPGSKKKGFSWPYSAMGVVQMNKQEYQQSIVSFLAALRISPDDYHSYVGLGESYHNSGRYNSAARTFTYAANPGDGVTMKGSGESWFNQYMLANVNRELGAYDEAIQGYGEVLETRKQEFGVEIALLQTLLDRAWRCVETGFFGEAVESAQKALDIAQDILAYKPQAFNLWKAVGDACSLYSIVQERLDVVPRKQIKDLLQACIEAEQYNLLSDVDGLGEDEMEGLGEGNGLTEPSLTFCIKAGILAEKRAVISCSHDIHAQAVSWYNLGWTEYRAHVCLEQNKDFHGSISKRKGATRFLKASMRCFKRAIELEAGNSEFWNALGVVTTKLNPKVAQHSFVRSLHLNERNVKAWTNLGVLYLLQQDYELAHTTFARAQSTDPDYAHAWLGEGLLALLWGDVKEALLHFTHAFEISDSASIIAKKEYASHSFDNLILNSTTSDNTLNLTQPLFALKQIHALTENDVPFEHLSALFNERIGAHGPAIETLTQLCTGLESEFEDTEDDATMTRFAHAKTDLARSLLAAKNFEVAAEEASTALDLTSEDDTSMPAEIRSKLRLSAKLTLGLAKYFLQDMDSALAAFKQALQESDGNPDVICLLSEVLWAKGGAEERSVARDQLMDCVERAPGHVGVITMLGVMASIDEDIDAVEAVRDELEALRVAEVLTDIEINKVERVLEAMAELCPRPGADAEAEAKAEVQSGVMLYPWKSGPWTRFSDEFEGVYPREMALKVAERSVPPRDNVGAEELAHAYANAGSVGDAQRAIVVAPWIVGGWEALSEAVTAV</sequence>
<accession>A0A4Z1NTY9</accession>
<dbReference type="GO" id="GO:0006401">
    <property type="term" value="P:RNA catabolic process"/>
    <property type="evidence" value="ECO:0007669"/>
    <property type="project" value="InterPro"/>
</dbReference>
<dbReference type="GO" id="GO:0055087">
    <property type="term" value="C:Ski complex"/>
    <property type="evidence" value="ECO:0007669"/>
    <property type="project" value="InterPro"/>
</dbReference>
<feature type="repeat" description="TPR" evidence="3">
    <location>
        <begin position="449"/>
        <end position="482"/>
    </location>
</feature>
<keyword evidence="1" id="KW-0677">Repeat</keyword>
<organism evidence="4 5">
    <name type="scientific">Venturia nashicola</name>
    <dbReference type="NCBI Taxonomy" id="86259"/>
    <lineage>
        <taxon>Eukaryota</taxon>
        <taxon>Fungi</taxon>
        <taxon>Dikarya</taxon>
        <taxon>Ascomycota</taxon>
        <taxon>Pezizomycotina</taxon>
        <taxon>Dothideomycetes</taxon>
        <taxon>Pleosporomycetidae</taxon>
        <taxon>Venturiales</taxon>
        <taxon>Venturiaceae</taxon>
        <taxon>Venturia</taxon>
    </lineage>
</organism>
<dbReference type="SMART" id="SM00028">
    <property type="entry name" value="TPR"/>
    <property type="match status" value="9"/>
</dbReference>
<reference evidence="4 5" key="1">
    <citation type="submission" date="2019-04" db="EMBL/GenBank/DDBJ databases">
        <title>High contiguity whole genome sequence and gene annotation resource for two Venturia nashicola isolates.</title>
        <authorList>
            <person name="Prokchorchik M."/>
            <person name="Won K."/>
            <person name="Lee Y."/>
            <person name="Choi E.D."/>
            <person name="Segonzac C."/>
            <person name="Sohn K.H."/>
        </authorList>
    </citation>
    <scope>NUCLEOTIDE SEQUENCE [LARGE SCALE GENOMIC DNA]</scope>
    <source>
        <strain evidence="4 5">PRI2</strain>
    </source>
</reference>
<name>A0A4Z1NTY9_9PEZI</name>
<dbReference type="SUPFAM" id="SSF48452">
    <property type="entry name" value="TPR-like"/>
    <property type="match status" value="4"/>
</dbReference>
<dbReference type="InterPro" id="IPR040962">
    <property type="entry name" value="TPR_22"/>
</dbReference>
<dbReference type="PANTHER" id="PTHR15704:SF7">
    <property type="entry name" value="SUPERKILLER COMPLEX PROTEIN 3"/>
    <property type="match status" value="1"/>
</dbReference>
<dbReference type="Pfam" id="PF13432">
    <property type="entry name" value="TPR_16"/>
    <property type="match status" value="1"/>
</dbReference>
<dbReference type="STRING" id="86259.A0A4Z1NTY9"/>
<dbReference type="InterPro" id="IPR019734">
    <property type="entry name" value="TPR_rpt"/>
</dbReference>
<feature type="repeat" description="TPR" evidence="3">
    <location>
        <begin position="983"/>
        <end position="1016"/>
    </location>
</feature>
<dbReference type="EMBL" id="SNSC02000023">
    <property type="protein sequence ID" value="TID14420.1"/>
    <property type="molecule type" value="Genomic_DNA"/>
</dbReference>
<dbReference type="InterPro" id="IPR011990">
    <property type="entry name" value="TPR-like_helical_dom_sf"/>
</dbReference>
<gene>
    <name evidence="4" type="ORF">E6O75_ATG09499</name>
</gene>